<dbReference type="InterPro" id="IPR014776">
    <property type="entry name" value="4pyrrole_Mease_sub2"/>
</dbReference>
<keyword evidence="3" id="KW-0489">Methyltransferase</keyword>
<dbReference type="UniPathway" id="UPA00148"/>
<feature type="domain" description="Tetrapyrrole methylase" evidence="6">
    <location>
        <begin position="3"/>
        <end position="199"/>
    </location>
</feature>
<evidence type="ECO:0000313" key="8">
    <source>
        <dbReference type="Proteomes" id="UP000214588"/>
    </source>
</evidence>
<dbReference type="InterPro" id="IPR006365">
    <property type="entry name" value="Cbl_synth_CobL"/>
</dbReference>
<gene>
    <name evidence="7" type="ORF">CDO51_11120</name>
</gene>
<proteinExistence type="predicted"/>
<dbReference type="InterPro" id="IPR014008">
    <property type="entry name" value="Cbl_synth_MTase_CbiT"/>
</dbReference>
<dbReference type="Gene3D" id="3.30.950.10">
    <property type="entry name" value="Methyltransferase, Cobalt-precorrin-4 Transmethylase, Domain 2"/>
    <property type="match status" value="1"/>
</dbReference>
<dbReference type="GO" id="GO:0009236">
    <property type="term" value="P:cobalamin biosynthetic process"/>
    <property type="evidence" value="ECO:0007669"/>
    <property type="project" value="UniProtKB-UniPathway"/>
</dbReference>
<dbReference type="NCBIfam" id="TIGR02469">
    <property type="entry name" value="CbiT"/>
    <property type="match status" value="1"/>
</dbReference>
<dbReference type="Gene3D" id="3.40.1010.10">
    <property type="entry name" value="Cobalt-precorrin-4 Transmethylase, Domain 1"/>
    <property type="match status" value="1"/>
</dbReference>
<evidence type="ECO:0000256" key="1">
    <source>
        <dbReference type="ARBA" id="ARBA00004953"/>
    </source>
</evidence>
<keyword evidence="2" id="KW-0169">Cobalamin biosynthesis</keyword>
<dbReference type="PIRSF" id="PIRSF036428">
    <property type="entry name" value="CobL"/>
    <property type="match status" value="1"/>
</dbReference>
<evidence type="ECO:0000256" key="5">
    <source>
        <dbReference type="ARBA" id="ARBA00022691"/>
    </source>
</evidence>
<dbReference type="InterPro" id="IPR029063">
    <property type="entry name" value="SAM-dependent_MTases_sf"/>
</dbReference>
<protein>
    <recommendedName>
        <fullName evidence="6">Tetrapyrrole methylase domain-containing protein</fullName>
    </recommendedName>
</protein>
<dbReference type="OrthoDB" id="9780707at2"/>
<evidence type="ECO:0000259" key="6">
    <source>
        <dbReference type="Pfam" id="PF00590"/>
    </source>
</evidence>
<dbReference type="Pfam" id="PF01135">
    <property type="entry name" value="PCMT"/>
    <property type="match status" value="1"/>
</dbReference>
<dbReference type="EMBL" id="NIQC01000031">
    <property type="protein sequence ID" value="OWZ82977.1"/>
    <property type="molecule type" value="Genomic_DNA"/>
</dbReference>
<evidence type="ECO:0000256" key="3">
    <source>
        <dbReference type="ARBA" id="ARBA00022603"/>
    </source>
</evidence>
<keyword evidence="5" id="KW-0949">S-adenosyl-L-methionine</keyword>
<dbReference type="InterPro" id="IPR000878">
    <property type="entry name" value="4pyrrol_Mease"/>
</dbReference>
<dbReference type="PANTHER" id="PTHR43182">
    <property type="entry name" value="COBALT-PRECORRIN-6B C(15)-METHYLTRANSFERASE (DECARBOXYLATING)"/>
    <property type="match status" value="1"/>
</dbReference>
<evidence type="ECO:0000256" key="2">
    <source>
        <dbReference type="ARBA" id="ARBA00022573"/>
    </source>
</evidence>
<evidence type="ECO:0000256" key="4">
    <source>
        <dbReference type="ARBA" id="ARBA00022679"/>
    </source>
</evidence>
<dbReference type="PANTHER" id="PTHR43182:SF1">
    <property type="entry name" value="COBALT-PRECORRIN-7 C(5)-METHYLTRANSFERASE"/>
    <property type="match status" value="1"/>
</dbReference>
<name>A0A226BXY1_9FIRM</name>
<evidence type="ECO:0000313" key="7">
    <source>
        <dbReference type="EMBL" id="OWZ82977.1"/>
    </source>
</evidence>
<dbReference type="InterPro" id="IPR014777">
    <property type="entry name" value="4pyrrole_Mease_sub1"/>
</dbReference>
<dbReference type="SUPFAM" id="SSF53790">
    <property type="entry name" value="Tetrapyrrole methylase"/>
    <property type="match status" value="1"/>
</dbReference>
<reference evidence="7 8" key="1">
    <citation type="submission" date="2017-06" db="EMBL/GenBank/DDBJ databases">
        <title>Draft Genome Sequence of Natranaerobius trueperi halophilic, alkalithermophilic bacteria from soda lakes.</title>
        <authorList>
            <person name="Zhao B."/>
        </authorList>
    </citation>
    <scope>NUCLEOTIDE SEQUENCE [LARGE SCALE GENOMIC DNA]</scope>
    <source>
        <strain evidence="7 8">DSM 18760</strain>
    </source>
</reference>
<dbReference type="CDD" id="cd02440">
    <property type="entry name" value="AdoMet_MTases"/>
    <property type="match status" value="1"/>
</dbReference>
<dbReference type="GO" id="GO:0008276">
    <property type="term" value="F:protein methyltransferase activity"/>
    <property type="evidence" value="ECO:0007669"/>
    <property type="project" value="InterPro"/>
</dbReference>
<keyword evidence="4" id="KW-0808">Transferase</keyword>
<dbReference type="Proteomes" id="UP000214588">
    <property type="component" value="Unassembled WGS sequence"/>
</dbReference>
<dbReference type="AlphaFoldDB" id="A0A226BXY1"/>
<dbReference type="GO" id="GO:0032259">
    <property type="term" value="P:methylation"/>
    <property type="evidence" value="ECO:0007669"/>
    <property type="project" value="UniProtKB-KW"/>
</dbReference>
<dbReference type="Pfam" id="PF00590">
    <property type="entry name" value="TP_methylase"/>
    <property type="match status" value="1"/>
</dbReference>
<dbReference type="CDD" id="cd11644">
    <property type="entry name" value="Precorrin-6Y-MT"/>
    <property type="match status" value="1"/>
</dbReference>
<dbReference type="NCBIfam" id="TIGR02467">
    <property type="entry name" value="CbiE"/>
    <property type="match status" value="1"/>
</dbReference>
<dbReference type="SUPFAM" id="SSF53335">
    <property type="entry name" value="S-adenosyl-L-methionine-dependent methyltransferases"/>
    <property type="match status" value="1"/>
</dbReference>
<dbReference type="InterPro" id="IPR050714">
    <property type="entry name" value="Cobalamin_biosynth_MTase"/>
</dbReference>
<sequence>MGKIVVVGMGPGTLDYIIPKAKQYILNADLLVGTKNQFNLVEKIDPIKGEQFDIKDGIDSSFEKIKKSLDENKRVTVMVSGDPGFYSLFSLIKRTFPNEDILVIPGISSLQLAMARICESWEDVRSLSLHGRKHNLTKLLKLIKRHKKVAVLLGGEITTHYLKEYLSTHANEYKKRCVDVMADLASTNESIISTTVENLDNYPVYSNCVVYFRKSSDKENQNITSLEDSELTKENVAMTKEEVRAVIISKLRLFSGGILWDIGAGTGGISIHAERTMGEKGKVFAIEQSSRAIEVIKDNVSKLASERVSPIHGKAPDVLSDLPKPDRIVIGGSSGKLIEILIYIDGLANFNGLVVIPTVTLETLMEAINYFKENTRWNYQVQKLQVSRLDNVKHMSLWKGENPITIITAKRESLDE</sequence>
<accession>A0A226BXY1</accession>
<dbReference type="InterPro" id="IPR035996">
    <property type="entry name" value="4pyrrol_Methylase_sf"/>
</dbReference>
<dbReference type="Gene3D" id="3.40.50.150">
    <property type="entry name" value="Vaccinia Virus protein VP39"/>
    <property type="match status" value="1"/>
</dbReference>
<organism evidence="7 8">
    <name type="scientific">Natranaerobius trueperi</name>
    <dbReference type="NCBI Taxonomy" id="759412"/>
    <lineage>
        <taxon>Bacteria</taxon>
        <taxon>Bacillati</taxon>
        <taxon>Bacillota</taxon>
        <taxon>Clostridia</taxon>
        <taxon>Natranaerobiales</taxon>
        <taxon>Natranaerobiaceae</taxon>
        <taxon>Natranaerobius</taxon>
    </lineage>
</organism>
<keyword evidence="8" id="KW-1185">Reference proteome</keyword>
<comment type="pathway">
    <text evidence="1">Cofactor biosynthesis; adenosylcobalamin biosynthesis.</text>
</comment>
<dbReference type="RefSeq" id="WP_089024325.1">
    <property type="nucleotide sequence ID" value="NZ_NIQC01000031.1"/>
</dbReference>
<comment type="caution">
    <text evidence="7">The sequence shown here is derived from an EMBL/GenBank/DDBJ whole genome shotgun (WGS) entry which is preliminary data.</text>
</comment>
<dbReference type="InterPro" id="IPR012818">
    <property type="entry name" value="CbiE"/>
</dbReference>